<comment type="caution">
    <text evidence="2">The sequence shown here is derived from an EMBL/GenBank/DDBJ whole genome shotgun (WGS) entry which is preliminary data.</text>
</comment>
<evidence type="ECO:0000313" key="2">
    <source>
        <dbReference type="EMBL" id="KAK9208566.1"/>
    </source>
</evidence>
<feature type="compositionally biased region" description="Polar residues" evidence="1">
    <location>
        <begin position="37"/>
        <end position="61"/>
    </location>
</feature>
<dbReference type="Proteomes" id="UP001428341">
    <property type="component" value="Unassembled WGS sequence"/>
</dbReference>
<reference evidence="2 3" key="1">
    <citation type="submission" date="2024-05" db="EMBL/GenBank/DDBJ databases">
        <title>Haplotype-resolved chromosome-level genome assembly of Huyou (Citrus changshanensis).</title>
        <authorList>
            <person name="Miao C."/>
            <person name="Chen W."/>
            <person name="Wu Y."/>
            <person name="Wang L."/>
            <person name="Zhao S."/>
            <person name="Grierson D."/>
            <person name="Xu C."/>
            <person name="Chen K."/>
        </authorList>
    </citation>
    <scope>NUCLEOTIDE SEQUENCE [LARGE SCALE GENOMIC DNA]</scope>
    <source>
        <strain evidence="2">01-14</strain>
        <tissue evidence="2">Leaf</tissue>
    </source>
</reference>
<dbReference type="EMBL" id="JBCGBO010000004">
    <property type="protein sequence ID" value="KAK9208566.1"/>
    <property type="molecule type" value="Genomic_DNA"/>
</dbReference>
<evidence type="ECO:0000313" key="3">
    <source>
        <dbReference type="Proteomes" id="UP001428341"/>
    </source>
</evidence>
<gene>
    <name evidence="2" type="ORF">WN944_000924</name>
</gene>
<organism evidence="2 3">
    <name type="scientific">Citrus x changshan-huyou</name>
    <dbReference type="NCBI Taxonomy" id="2935761"/>
    <lineage>
        <taxon>Eukaryota</taxon>
        <taxon>Viridiplantae</taxon>
        <taxon>Streptophyta</taxon>
        <taxon>Embryophyta</taxon>
        <taxon>Tracheophyta</taxon>
        <taxon>Spermatophyta</taxon>
        <taxon>Magnoliopsida</taxon>
        <taxon>eudicotyledons</taxon>
        <taxon>Gunneridae</taxon>
        <taxon>Pentapetalae</taxon>
        <taxon>rosids</taxon>
        <taxon>malvids</taxon>
        <taxon>Sapindales</taxon>
        <taxon>Rutaceae</taxon>
        <taxon>Aurantioideae</taxon>
        <taxon>Citrus</taxon>
    </lineage>
</organism>
<dbReference type="AlphaFoldDB" id="A0AAP0MK28"/>
<proteinExistence type="predicted"/>
<name>A0AAP0MK28_9ROSI</name>
<protein>
    <submittedName>
        <fullName evidence="2">Uncharacterized protein</fullName>
    </submittedName>
</protein>
<feature type="compositionally biased region" description="Acidic residues" evidence="1">
    <location>
        <begin position="100"/>
        <end position="122"/>
    </location>
</feature>
<keyword evidence="3" id="KW-1185">Reference proteome</keyword>
<evidence type="ECO:0000256" key="1">
    <source>
        <dbReference type="SAM" id="MobiDB-lite"/>
    </source>
</evidence>
<feature type="region of interest" description="Disordered" evidence="1">
    <location>
        <begin position="25"/>
        <end position="122"/>
    </location>
</feature>
<accession>A0AAP0MK28</accession>
<sequence>MTDQGSRFGPFMIINENDKDIISNNTTIAKEARRRSTFSPNSHGMSSNNPNKLMMLSNSAGINEDLLLSLNHSNDPPDGRQPSFNQSNDDSEDSGYMRDNEEEDGKSESDDSLVFEDGIDAE</sequence>